<dbReference type="InterPro" id="IPR012337">
    <property type="entry name" value="RNaseH-like_sf"/>
</dbReference>
<protein>
    <recommendedName>
        <fullName evidence="7">Integrase catalytic domain-containing protein</fullName>
    </recommendedName>
</protein>
<dbReference type="GO" id="GO:0015074">
    <property type="term" value="P:DNA integration"/>
    <property type="evidence" value="ECO:0007669"/>
    <property type="project" value="InterPro"/>
</dbReference>
<organism evidence="5 6">
    <name type="scientific">Trichinella nelsoni</name>
    <dbReference type="NCBI Taxonomy" id="6336"/>
    <lineage>
        <taxon>Eukaryota</taxon>
        <taxon>Metazoa</taxon>
        <taxon>Ecdysozoa</taxon>
        <taxon>Nematoda</taxon>
        <taxon>Enoplea</taxon>
        <taxon>Dorylaimia</taxon>
        <taxon>Trichinellida</taxon>
        <taxon>Trichinellidae</taxon>
        <taxon>Trichinella</taxon>
    </lineage>
</organism>
<dbReference type="InterPro" id="IPR036397">
    <property type="entry name" value="RNaseH_sf"/>
</dbReference>
<dbReference type="Pfam" id="PF00078">
    <property type="entry name" value="RVT_1"/>
    <property type="match status" value="1"/>
</dbReference>
<feature type="region of interest" description="Disordered" evidence="2">
    <location>
        <begin position="123"/>
        <end position="144"/>
    </location>
</feature>
<dbReference type="OrthoDB" id="5920214at2759"/>
<evidence type="ECO:0000259" key="3">
    <source>
        <dbReference type="PROSITE" id="PS50175"/>
    </source>
</evidence>
<accession>A0A0V0RXB7</accession>
<evidence type="ECO:0000259" key="4">
    <source>
        <dbReference type="PROSITE" id="PS50994"/>
    </source>
</evidence>
<dbReference type="Gene3D" id="3.10.10.10">
    <property type="entry name" value="HIV Type 1 Reverse Transcriptase, subunit A, domain 1"/>
    <property type="match status" value="1"/>
</dbReference>
<dbReference type="PROSITE" id="PS50175">
    <property type="entry name" value="ASP_PROT_RETROV"/>
    <property type="match status" value="1"/>
</dbReference>
<dbReference type="SUPFAM" id="SSF53098">
    <property type="entry name" value="Ribonuclease H-like"/>
    <property type="match status" value="1"/>
</dbReference>
<comment type="caution">
    <text evidence="5">The sequence shown here is derived from an EMBL/GenBank/DDBJ whole genome shotgun (WGS) entry which is preliminary data.</text>
</comment>
<dbReference type="GO" id="GO:0006508">
    <property type="term" value="P:proteolysis"/>
    <property type="evidence" value="ECO:0007669"/>
    <property type="project" value="InterPro"/>
</dbReference>
<dbReference type="Gene3D" id="3.30.420.10">
    <property type="entry name" value="Ribonuclease H-like superfamily/Ribonuclease H"/>
    <property type="match status" value="1"/>
</dbReference>
<dbReference type="InterPro" id="IPR041588">
    <property type="entry name" value="Integrase_H2C2"/>
</dbReference>
<dbReference type="SUPFAM" id="SSF56672">
    <property type="entry name" value="DNA/RNA polymerases"/>
    <property type="match status" value="1"/>
</dbReference>
<evidence type="ECO:0000256" key="2">
    <source>
        <dbReference type="SAM" id="MobiDB-lite"/>
    </source>
</evidence>
<feature type="region of interest" description="Disordered" evidence="2">
    <location>
        <begin position="323"/>
        <end position="350"/>
    </location>
</feature>
<dbReference type="EMBL" id="JYDL01000063">
    <property type="protein sequence ID" value="KRX19139.1"/>
    <property type="molecule type" value="Genomic_DNA"/>
</dbReference>
<dbReference type="InterPro" id="IPR001995">
    <property type="entry name" value="Peptidase_A2_cat"/>
</dbReference>
<dbReference type="InterPro" id="IPR043502">
    <property type="entry name" value="DNA/RNA_pol_sf"/>
</dbReference>
<dbReference type="InterPro" id="IPR000477">
    <property type="entry name" value="RT_dom"/>
</dbReference>
<gene>
    <name evidence="5" type="primary">pol</name>
    <name evidence="5" type="ORF">T07_5350</name>
</gene>
<dbReference type="InterPro" id="IPR001584">
    <property type="entry name" value="Integrase_cat-core"/>
</dbReference>
<keyword evidence="1" id="KW-0378">Hydrolase</keyword>
<feature type="compositionally biased region" description="Polar residues" evidence="2">
    <location>
        <begin position="323"/>
        <end position="332"/>
    </location>
</feature>
<dbReference type="PANTHER" id="PTHR47331">
    <property type="entry name" value="PHD-TYPE DOMAIN-CONTAINING PROTEIN"/>
    <property type="match status" value="1"/>
</dbReference>
<feature type="region of interest" description="Disordered" evidence="2">
    <location>
        <begin position="421"/>
        <end position="457"/>
    </location>
</feature>
<dbReference type="InterPro" id="IPR008042">
    <property type="entry name" value="Retrotrans_Pao"/>
</dbReference>
<dbReference type="PANTHER" id="PTHR47331:SF5">
    <property type="entry name" value="RIBONUCLEASE H"/>
    <property type="match status" value="1"/>
</dbReference>
<evidence type="ECO:0008006" key="7">
    <source>
        <dbReference type="Google" id="ProtNLM"/>
    </source>
</evidence>
<dbReference type="GO" id="GO:0003676">
    <property type="term" value="F:nucleic acid binding"/>
    <property type="evidence" value="ECO:0007669"/>
    <property type="project" value="InterPro"/>
</dbReference>
<feature type="domain" description="Peptidase A2" evidence="3">
    <location>
        <begin position="491"/>
        <end position="528"/>
    </location>
</feature>
<dbReference type="GO" id="GO:0004190">
    <property type="term" value="F:aspartic-type endopeptidase activity"/>
    <property type="evidence" value="ECO:0007669"/>
    <property type="project" value="InterPro"/>
</dbReference>
<dbReference type="Pfam" id="PF18701">
    <property type="entry name" value="DUF5641"/>
    <property type="match status" value="1"/>
</dbReference>
<dbReference type="GO" id="GO:0042575">
    <property type="term" value="C:DNA polymerase complex"/>
    <property type="evidence" value="ECO:0007669"/>
    <property type="project" value="UniProtKB-ARBA"/>
</dbReference>
<proteinExistence type="predicted"/>
<dbReference type="PROSITE" id="PS50994">
    <property type="entry name" value="INTEGRASE"/>
    <property type="match status" value="1"/>
</dbReference>
<dbReference type="Proteomes" id="UP000054630">
    <property type="component" value="Unassembled WGS sequence"/>
</dbReference>
<evidence type="ECO:0000313" key="6">
    <source>
        <dbReference type="Proteomes" id="UP000054630"/>
    </source>
</evidence>
<name>A0A0V0RXB7_9BILA</name>
<reference evidence="5 6" key="1">
    <citation type="submission" date="2015-01" db="EMBL/GenBank/DDBJ databases">
        <title>Evolution of Trichinella species and genotypes.</title>
        <authorList>
            <person name="Korhonen P.K."/>
            <person name="Edoardo P."/>
            <person name="Giuseppe L.R."/>
            <person name="Gasser R.B."/>
        </authorList>
    </citation>
    <scope>NUCLEOTIDE SEQUENCE [LARGE SCALE GENOMIC DNA]</scope>
    <source>
        <strain evidence="5">ISS37</strain>
    </source>
</reference>
<dbReference type="Gene3D" id="2.40.70.10">
    <property type="entry name" value="Acid Proteases"/>
    <property type="match status" value="1"/>
</dbReference>
<dbReference type="Pfam" id="PF05380">
    <property type="entry name" value="Peptidase_A17"/>
    <property type="match status" value="1"/>
</dbReference>
<feature type="region of interest" description="Disordered" evidence="2">
    <location>
        <begin position="1"/>
        <end position="23"/>
    </location>
</feature>
<dbReference type="Pfam" id="PF17921">
    <property type="entry name" value="Integrase_H2C2"/>
    <property type="match status" value="1"/>
</dbReference>
<evidence type="ECO:0000256" key="1">
    <source>
        <dbReference type="ARBA" id="ARBA00022801"/>
    </source>
</evidence>
<dbReference type="STRING" id="6336.A0A0V0RXB7"/>
<dbReference type="CDD" id="cd01644">
    <property type="entry name" value="RT_pepA17"/>
    <property type="match status" value="1"/>
</dbReference>
<dbReference type="Pfam" id="PF03564">
    <property type="entry name" value="DUF1759"/>
    <property type="match status" value="1"/>
</dbReference>
<dbReference type="InterPro" id="IPR043128">
    <property type="entry name" value="Rev_trsase/Diguanyl_cyclase"/>
</dbReference>
<evidence type="ECO:0000313" key="5">
    <source>
        <dbReference type="EMBL" id="KRX19139.1"/>
    </source>
</evidence>
<dbReference type="InterPro" id="IPR040676">
    <property type="entry name" value="DUF5641"/>
</dbReference>
<sequence length="1765" mass="201389">MDPTRDTINNRTSPTNNPTGILASPRSRTRAYDAEGSALKYWMDQLQELCTGPTDIEAIRQVTGTLRHTTQLFFDSRQRHLDGMPEEERDAAIIEFNELIDKLKTIQRQAHDLLAAAETPSSAEITQLPAKNNNPKTNSTRPIPKLPTFDGDILQFKAFWDQFNAAVHRRDDLEDVTKFVHLRSCLAGAALHAISGVTTAAENYPAVVQLLHDRFYRVSDVLDAHILKIFSATKEVAKGKEGLLALHDKLNGHLLELRAIGRDLDTTVSGFRTALPQLVAQLPKNIQSRWKDQCGKLAEEPTSQTFLDFLAEQARCAVDLVQSTQGERTSSPTHKHKVKENQRKRSRPPHQTIGAFHTSLHPICPVCQGEHRATVCPQFLNQLWSQRRATAARLNMCFICLTKGHRADRCKFKHRGWRTHHLLTSSAPKKQTPRPEGLDDTNTPPGKKARTESSEETATRVLLANTRGSTRIRFQTVKAIATGVNGQRLTVNCLFDSGAETTLVTEEVARALNLVGTTETVTVKGIGGIQCAPTVARRVRFRLSPVDRNQSGVGDKPIEALTLPRICDDIHSVPIRCDEWKHLQHLQLPEEEDEKLPIHVLIGVDSHGQFLGEKILRGNPTDPVAIETTLGWVVFGPVNPPSAHQYRFHCAQKEDNMECTLKKFWELESIGIQQQEDKTTQDAVSRQFLDTLTHNGSRYSVGLLWKPGAVQLPDNYALAERRLRSVERRLRKDPTKQREYSAVIEEYLRNGWAEEVTTQIGQPGKTWYLPHHAVYKMADGQTKCRVVFDGSAKCAGVSLNDHLETGPNLQADLVSILLRFRQHRIAVQADIEKMYLQVGLRAEDRDACRFLWRDCRSDAPPRRYRLTRVCFGLACSPYLAIKVIKMHAELNPEESNETVKKALANMYVDDLVMSCDKEDEVRDLIHRVPMFLGKGGFHLKKWASNQKELLSILPREEVSINAQRELGKTLGVYWKRDEDILTFKPPLNLKTQSRSTMRQMLSLAAQVYDPLGYISPFIGQMKLLFQRLWTLGLGWDTLLPPDIEKQWRSWQEQLKTLSQIKINRAWIPYPVQQVRRVELHIFGDASQVAYAACAYIMVESINHHKLVSLVMAKSRVAPIKQVSLPRLELMAALLCARLKKYLERELTLSIQEITCWSDSRVALAWIKGAPARWKPFVANRVQEIQESVSPQCWRYCPTKENPADIPSRGCSLGTLINTALWWHGPPWLMQGRENWPTEPAARIEDDKHLTVEQKTVKVLASQIDGCGVEQVINPTRYSRYETLIRVTAYCLRFARNCQNPVSERISSVNLSVKELSDAEALWLREVQVKEFGIKPDSANRVREFEPFLDQDGLLRVGGRLRRSTLPPESKHPIILPHNHPVTELLIKDHHVRQMHAGVNQTLVAIRTKFWIIRARNAVKKIIRSCPVCSRVDAQPYRLRMGELPADRVTETQPFIHTGVDFAGPLYIRPDVRGRDARVNKAYVCIFTCMTTRAVHLELLREQTTDSFLQGLRRFISRRGRPRVIQSDNFRSFKLADTFIQYLFRDNNWEKLQRKLNEERIRWKFITPRAPWCGGYWERLIRSIKNALRKTVRGALLRYDELHTVLCEIEARINDRPLVFMGDDIDGEAALTPAHFLIGRELSRLPSVSTGVYRRDDTPSGVNHLIRRWRYQQRLTSQLWKRWKQEYITTLATRGRWRKTGQEPKVGDIVLVHEPGTAWIKWPIGRIIEIHPSEDGVIRSATVKTKQGTVTRSARSLRLVEPSSDA</sequence>
<dbReference type="Gene3D" id="3.30.70.270">
    <property type="match status" value="1"/>
</dbReference>
<feature type="domain" description="Integrase catalytic" evidence="4">
    <location>
        <begin position="1449"/>
        <end position="1640"/>
    </location>
</feature>
<feature type="compositionally biased region" description="Polar residues" evidence="2">
    <location>
        <begin position="123"/>
        <end position="141"/>
    </location>
</feature>
<dbReference type="Gene3D" id="1.10.340.70">
    <property type="match status" value="1"/>
</dbReference>
<dbReference type="InterPro" id="IPR021109">
    <property type="entry name" value="Peptidase_aspartic_dom_sf"/>
</dbReference>
<feature type="compositionally biased region" description="Polar residues" evidence="2">
    <location>
        <begin position="1"/>
        <end position="19"/>
    </location>
</feature>
<keyword evidence="6" id="KW-1185">Reference proteome</keyword>
<feature type="compositionally biased region" description="Basic residues" evidence="2">
    <location>
        <begin position="333"/>
        <end position="348"/>
    </location>
</feature>
<dbReference type="InterPro" id="IPR005312">
    <property type="entry name" value="DUF1759"/>
</dbReference>